<dbReference type="InParanoid" id="A0A1X7UYL2"/>
<dbReference type="EnsemblMetazoa" id="Aqu2.1.32796_001">
    <property type="protein sequence ID" value="Aqu2.1.32796_001"/>
    <property type="gene ID" value="Aqu2.1.32796"/>
</dbReference>
<proteinExistence type="predicted"/>
<organism evidence="1">
    <name type="scientific">Amphimedon queenslandica</name>
    <name type="common">Sponge</name>
    <dbReference type="NCBI Taxonomy" id="400682"/>
    <lineage>
        <taxon>Eukaryota</taxon>
        <taxon>Metazoa</taxon>
        <taxon>Porifera</taxon>
        <taxon>Demospongiae</taxon>
        <taxon>Heteroscleromorpha</taxon>
        <taxon>Haplosclerida</taxon>
        <taxon>Niphatidae</taxon>
        <taxon>Amphimedon</taxon>
    </lineage>
</organism>
<sequence length="134" mass="14869">MRKLLDAPDIPETKCPSLNSVFKLTVLKKETKDADQELAHVQALIHDPAAPLLAMLRDGEELSVDQFKAALTTAVQLLGNVSAQVSRLRWRKILNALNPEIQDLADEDIFSSSAPYLFGGEEFEPKIEQQGRIS</sequence>
<reference evidence="1" key="1">
    <citation type="submission" date="2017-05" db="UniProtKB">
        <authorList>
            <consortium name="EnsemblMetazoa"/>
        </authorList>
    </citation>
    <scope>IDENTIFICATION</scope>
</reference>
<accession>A0A1X7UYL2</accession>
<dbReference type="AlphaFoldDB" id="A0A1X7UYL2"/>
<name>A0A1X7UYL2_AMPQE</name>
<evidence type="ECO:0000313" key="1">
    <source>
        <dbReference type="EnsemblMetazoa" id="Aqu2.1.32796_001"/>
    </source>
</evidence>
<protein>
    <submittedName>
        <fullName evidence="1">Uncharacterized protein</fullName>
    </submittedName>
</protein>